<name>A0ABP7AWN2_9MICO</name>
<evidence type="ECO:0000313" key="1">
    <source>
        <dbReference type="EMBL" id="GAA3642402.1"/>
    </source>
</evidence>
<accession>A0ABP7AWN2</accession>
<protein>
    <submittedName>
        <fullName evidence="1">Uncharacterized protein</fullName>
    </submittedName>
</protein>
<keyword evidence="2" id="KW-1185">Reference proteome</keyword>
<dbReference type="Proteomes" id="UP001501697">
    <property type="component" value="Unassembled WGS sequence"/>
</dbReference>
<sequence>MREAMVTRFVWGISLVILLACVGWAVLVQVAVPDACTYPTPPPNAQYLHCD</sequence>
<dbReference type="PROSITE" id="PS51257">
    <property type="entry name" value="PROKAR_LIPOPROTEIN"/>
    <property type="match status" value="1"/>
</dbReference>
<comment type="caution">
    <text evidence="1">The sequence shown here is derived from an EMBL/GenBank/DDBJ whole genome shotgun (WGS) entry which is preliminary data.</text>
</comment>
<evidence type="ECO:0000313" key="2">
    <source>
        <dbReference type="Proteomes" id="UP001501697"/>
    </source>
</evidence>
<gene>
    <name evidence="1" type="ORF">GCM10022200_27750</name>
</gene>
<organism evidence="1 2">
    <name type="scientific">Microbacterium awajiense</name>
    <dbReference type="NCBI Taxonomy" id="415214"/>
    <lineage>
        <taxon>Bacteria</taxon>
        <taxon>Bacillati</taxon>
        <taxon>Actinomycetota</taxon>
        <taxon>Actinomycetes</taxon>
        <taxon>Micrococcales</taxon>
        <taxon>Microbacteriaceae</taxon>
        <taxon>Microbacterium</taxon>
    </lineage>
</organism>
<reference evidence="2" key="1">
    <citation type="journal article" date="2019" name="Int. J. Syst. Evol. Microbiol.">
        <title>The Global Catalogue of Microorganisms (GCM) 10K type strain sequencing project: providing services to taxonomists for standard genome sequencing and annotation.</title>
        <authorList>
            <consortium name="The Broad Institute Genomics Platform"/>
            <consortium name="The Broad Institute Genome Sequencing Center for Infectious Disease"/>
            <person name="Wu L."/>
            <person name="Ma J."/>
        </authorList>
    </citation>
    <scope>NUCLEOTIDE SEQUENCE [LARGE SCALE GENOMIC DNA]</scope>
    <source>
        <strain evidence="2">JCM 16544</strain>
    </source>
</reference>
<dbReference type="EMBL" id="BAAAYU010000005">
    <property type="protein sequence ID" value="GAA3642402.1"/>
    <property type="molecule type" value="Genomic_DNA"/>
</dbReference>
<proteinExistence type="predicted"/>
<dbReference type="RefSeq" id="WP_344739560.1">
    <property type="nucleotide sequence ID" value="NZ_BAAAYU010000005.1"/>
</dbReference>